<evidence type="ECO:0000313" key="9">
    <source>
        <dbReference type="EMBL" id="KMT22886.1"/>
    </source>
</evidence>
<dbReference type="InterPro" id="IPR000515">
    <property type="entry name" value="MetI-like"/>
</dbReference>
<reference evidence="9 10" key="1">
    <citation type="submission" date="2015-06" db="EMBL/GenBank/DDBJ databases">
        <title>Draft genome sequence of the purine-degrading Clostridium cylindrosporum HC-1 (DSM 605).</title>
        <authorList>
            <person name="Poehlein A."/>
            <person name="Schiel-Bengelsdorf B."/>
            <person name="Bengelsdorf F."/>
            <person name="Daniel R."/>
            <person name="Duerre P."/>
        </authorList>
    </citation>
    <scope>NUCLEOTIDE SEQUENCE [LARGE SCALE GENOMIC DNA]</scope>
    <source>
        <strain evidence="9 10">DSM 605</strain>
    </source>
</reference>
<feature type="transmembrane region" description="Helical" evidence="7">
    <location>
        <begin position="73"/>
        <end position="95"/>
    </location>
</feature>
<evidence type="ECO:0000256" key="5">
    <source>
        <dbReference type="ARBA" id="ARBA00022989"/>
    </source>
</evidence>
<sequence>MKKVNFRWETLLPLISSVFALTLHVFLPKHEDIMTKDYNYFTYFMLSLSIILLILTIVSIFNEKLRVKYAYKSWFIAGMIALLNIYNLVTLKFLLLHQVYFPYPDKIIAVFCNQWLFLLKCLGYSLKLLVTGVIGGGVIGVLTGIAIGCSKRASYWINPLIKLIGPIPATVWIPIAMVTFATTFGASSFIIGLSVWFPTAVLTSSGILNIENAYFEVASTLGASSMYKVKKVAIPAALPSMFIGFFNGITSAFLTLMTAEMIGAKFGIGWYINWQRETMNYANVYAGLIVIAITCSLVVTLLFKTRDRLLTWQKGVIKW</sequence>
<name>A0A0J8G5F1_CLOCY</name>
<dbReference type="RefSeq" id="WP_048569616.1">
    <property type="nucleotide sequence ID" value="NZ_LFVU01000004.1"/>
</dbReference>
<feature type="transmembrane region" description="Helical" evidence="7">
    <location>
        <begin position="6"/>
        <end position="28"/>
    </location>
</feature>
<organism evidence="9 10">
    <name type="scientific">Clostridium cylindrosporum DSM 605</name>
    <dbReference type="NCBI Taxonomy" id="1121307"/>
    <lineage>
        <taxon>Bacteria</taxon>
        <taxon>Bacillati</taxon>
        <taxon>Bacillota</taxon>
        <taxon>Clostridia</taxon>
        <taxon>Eubacteriales</taxon>
        <taxon>Clostridiaceae</taxon>
        <taxon>Clostridium</taxon>
    </lineage>
</organism>
<dbReference type="PATRIC" id="fig|1121307.3.peg.2060"/>
<keyword evidence="4 7" id="KW-0812">Transmembrane</keyword>
<evidence type="ECO:0000313" key="10">
    <source>
        <dbReference type="Proteomes" id="UP000036756"/>
    </source>
</evidence>
<evidence type="ECO:0000256" key="1">
    <source>
        <dbReference type="ARBA" id="ARBA00004651"/>
    </source>
</evidence>
<feature type="transmembrane region" description="Helical" evidence="7">
    <location>
        <begin position="241"/>
        <end position="264"/>
    </location>
</feature>
<dbReference type="Proteomes" id="UP000036756">
    <property type="component" value="Unassembled WGS sequence"/>
</dbReference>
<feature type="transmembrane region" description="Helical" evidence="7">
    <location>
        <begin position="132"/>
        <end position="150"/>
    </location>
</feature>
<comment type="similarity">
    <text evidence="7">Belongs to the binding-protein-dependent transport system permease family.</text>
</comment>
<comment type="caution">
    <text evidence="9">The sequence shown here is derived from an EMBL/GenBank/DDBJ whole genome shotgun (WGS) entry which is preliminary data.</text>
</comment>
<evidence type="ECO:0000256" key="6">
    <source>
        <dbReference type="ARBA" id="ARBA00023136"/>
    </source>
</evidence>
<feature type="domain" description="ABC transmembrane type-1" evidence="8">
    <location>
        <begin position="122"/>
        <end position="303"/>
    </location>
</feature>
<dbReference type="CDD" id="cd06261">
    <property type="entry name" value="TM_PBP2"/>
    <property type="match status" value="1"/>
</dbReference>
<keyword evidence="5 7" id="KW-1133">Transmembrane helix</keyword>
<protein>
    <submittedName>
        <fullName evidence="9">ABC-type nitrate/sulfonate/bicarbonate transport system, permease component</fullName>
    </submittedName>
</protein>
<feature type="transmembrane region" description="Helical" evidence="7">
    <location>
        <begin position="171"/>
        <end position="193"/>
    </location>
</feature>
<keyword evidence="2 7" id="KW-0813">Transport</keyword>
<evidence type="ECO:0000259" key="8">
    <source>
        <dbReference type="PROSITE" id="PS50928"/>
    </source>
</evidence>
<dbReference type="Pfam" id="PF00528">
    <property type="entry name" value="BPD_transp_1"/>
    <property type="match status" value="1"/>
</dbReference>
<proteinExistence type="inferred from homology"/>
<feature type="transmembrane region" description="Helical" evidence="7">
    <location>
        <begin position="40"/>
        <end position="61"/>
    </location>
</feature>
<dbReference type="EMBL" id="LFVU01000004">
    <property type="protein sequence ID" value="KMT22886.1"/>
    <property type="molecule type" value="Genomic_DNA"/>
</dbReference>
<dbReference type="GO" id="GO:0055085">
    <property type="term" value="P:transmembrane transport"/>
    <property type="evidence" value="ECO:0007669"/>
    <property type="project" value="InterPro"/>
</dbReference>
<dbReference type="PANTHER" id="PTHR30151">
    <property type="entry name" value="ALKANE SULFONATE ABC TRANSPORTER-RELATED, MEMBRANE SUBUNIT"/>
    <property type="match status" value="1"/>
</dbReference>
<keyword evidence="10" id="KW-1185">Reference proteome</keyword>
<dbReference type="SUPFAM" id="SSF161098">
    <property type="entry name" value="MetI-like"/>
    <property type="match status" value="1"/>
</dbReference>
<dbReference type="OrthoDB" id="9804353at2"/>
<gene>
    <name evidence="9" type="ORF">CLCY_5c01250</name>
</gene>
<evidence type="ECO:0000256" key="2">
    <source>
        <dbReference type="ARBA" id="ARBA00022448"/>
    </source>
</evidence>
<evidence type="ECO:0000256" key="7">
    <source>
        <dbReference type="RuleBase" id="RU363032"/>
    </source>
</evidence>
<keyword evidence="6 7" id="KW-0472">Membrane</keyword>
<accession>A0A0J8G5F1</accession>
<comment type="subcellular location">
    <subcellularLocation>
        <location evidence="1 7">Cell membrane</location>
        <topology evidence="1 7">Multi-pass membrane protein</topology>
    </subcellularLocation>
</comment>
<feature type="transmembrane region" description="Helical" evidence="7">
    <location>
        <begin position="284"/>
        <end position="303"/>
    </location>
</feature>
<evidence type="ECO:0000256" key="4">
    <source>
        <dbReference type="ARBA" id="ARBA00022692"/>
    </source>
</evidence>
<dbReference type="PROSITE" id="PS50928">
    <property type="entry name" value="ABC_TM1"/>
    <property type="match status" value="1"/>
</dbReference>
<dbReference type="AlphaFoldDB" id="A0A0J8G5F1"/>
<dbReference type="PANTHER" id="PTHR30151:SF0">
    <property type="entry name" value="ABC TRANSPORTER PERMEASE PROTEIN MJ0413-RELATED"/>
    <property type="match status" value="1"/>
</dbReference>
<evidence type="ECO:0000256" key="3">
    <source>
        <dbReference type="ARBA" id="ARBA00022475"/>
    </source>
</evidence>
<dbReference type="GO" id="GO:0005886">
    <property type="term" value="C:plasma membrane"/>
    <property type="evidence" value="ECO:0007669"/>
    <property type="project" value="UniProtKB-SubCell"/>
</dbReference>
<dbReference type="InterPro" id="IPR035906">
    <property type="entry name" value="MetI-like_sf"/>
</dbReference>
<keyword evidence="3" id="KW-1003">Cell membrane</keyword>
<dbReference type="Gene3D" id="1.10.3720.10">
    <property type="entry name" value="MetI-like"/>
    <property type="match status" value="1"/>
</dbReference>
<dbReference type="STRING" id="1121307.CLCY_5c01250"/>